<dbReference type="InterPro" id="IPR011990">
    <property type="entry name" value="TPR-like_helical_dom_sf"/>
</dbReference>
<dbReference type="AlphaFoldDB" id="A0A8T0TSQ4"/>
<dbReference type="GO" id="GO:0003723">
    <property type="term" value="F:RNA binding"/>
    <property type="evidence" value="ECO:0007669"/>
    <property type="project" value="InterPro"/>
</dbReference>
<dbReference type="NCBIfam" id="TIGR00756">
    <property type="entry name" value="PPR"/>
    <property type="match status" value="3"/>
</dbReference>
<dbReference type="EMBL" id="CM029043">
    <property type="protein sequence ID" value="KAG2612828.1"/>
    <property type="molecule type" value="Genomic_DNA"/>
</dbReference>
<dbReference type="FunFam" id="1.25.40.10:FF:000488">
    <property type="entry name" value="Pentatricopeptide repeat-containing protein, mitochondrial"/>
    <property type="match status" value="1"/>
</dbReference>
<dbReference type="Pfam" id="PF01535">
    <property type="entry name" value="PPR"/>
    <property type="match status" value="6"/>
</dbReference>
<dbReference type="PANTHER" id="PTHR47926:SF466">
    <property type="entry name" value="(WILD MALAYSIAN BANANA) HYPOTHETICAL PROTEIN"/>
    <property type="match status" value="1"/>
</dbReference>
<feature type="repeat" description="PPR" evidence="4">
    <location>
        <begin position="261"/>
        <end position="291"/>
    </location>
</feature>
<evidence type="ECO:0000256" key="1">
    <source>
        <dbReference type="ARBA" id="ARBA00006643"/>
    </source>
</evidence>
<dbReference type="GO" id="GO:0009451">
    <property type="term" value="P:RNA modification"/>
    <property type="evidence" value="ECO:0007669"/>
    <property type="project" value="InterPro"/>
</dbReference>
<dbReference type="InterPro" id="IPR002885">
    <property type="entry name" value="PPR_rpt"/>
</dbReference>
<gene>
    <name evidence="6" type="ORF">PVAP13_4KG309600</name>
</gene>
<evidence type="ECO:0000256" key="3">
    <source>
        <dbReference type="ARBA" id="ARBA00022946"/>
    </source>
</evidence>
<dbReference type="Pfam" id="PF14432">
    <property type="entry name" value="DYW_deaminase"/>
    <property type="match status" value="1"/>
</dbReference>
<dbReference type="InterPro" id="IPR046960">
    <property type="entry name" value="PPR_At4g14850-like_plant"/>
</dbReference>
<organism evidence="6 7">
    <name type="scientific">Panicum virgatum</name>
    <name type="common">Blackwell switchgrass</name>
    <dbReference type="NCBI Taxonomy" id="38727"/>
    <lineage>
        <taxon>Eukaryota</taxon>
        <taxon>Viridiplantae</taxon>
        <taxon>Streptophyta</taxon>
        <taxon>Embryophyta</taxon>
        <taxon>Tracheophyta</taxon>
        <taxon>Spermatophyta</taxon>
        <taxon>Magnoliopsida</taxon>
        <taxon>Liliopsida</taxon>
        <taxon>Poales</taxon>
        <taxon>Poaceae</taxon>
        <taxon>PACMAD clade</taxon>
        <taxon>Panicoideae</taxon>
        <taxon>Panicodae</taxon>
        <taxon>Paniceae</taxon>
        <taxon>Panicinae</taxon>
        <taxon>Panicum</taxon>
        <taxon>Panicum sect. Hiantes</taxon>
    </lineage>
</organism>
<reference evidence="6" key="1">
    <citation type="submission" date="2020-05" db="EMBL/GenBank/DDBJ databases">
        <title>WGS assembly of Panicum virgatum.</title>
        <authorList>
            <person name="Lovell J.T."/>
            <person name="Jenkins J."/>
            <person name="Shu S."/>
            <person name="Juenger T.E."/>
            <person name="Schmutz J."/>
        </authorList>
    </citation>
    <scope>NUCLEOTIDE SEQUENCE</scope>
    <source>
        <strain evidence="6">AP13</strain>
    </source>
</reference>
<feature type="repeat" description="PPR" evidence="4">
    <location>
        <begin position="100"/>
        <end position="134"/>
    </location>
</feature>
<evidence type="ECO:0000256" key="2">
    <source>
        <dbReference type="ARBA" id="ARBA00022737"/>
    </source>
</evidence>
<dbReference type="FunFam" id="1.25.40.10:FF:000454">
    <property type="entry name" value="Pentatricopeptide repeat-containing protein At3g47530"/>
    <property type="match status" value="1"/>
</dbReference>
<feature type="repeat" description="PPR" evidence="4">
    <location>
        <begin position="158"/>
        <end position="192"/>
    </location>
</feature>
<evidence type="ECO:0000256" key="4">
    <source>
        <dbReference type="PROSITE-ProRule" id="PRU00708"/>
    </source>
</evidence>
<name>A0A8T0TSQ4_PANVG</name>
<dbReference type="Gene3D" id="1.25.40.10">
    <property type="entry name" value="Tetratricopeptide repeat domain"/>
    <property type="match status" value="3"/>
</dbReference>
<dbReference type="Pfam" id="PF20431">
    <property type="entry name" value="E_motif"/>
    <property type="match status" value="1"/>
</dbReference>
<proteinExistence type="inferred from homology"/>
<dbReference type="PROSITE" id="PS51375">
    <property type="entry name" value="PPR"/>
    <property type="match status" value="3"/>
</dbReference>
<keyword evidence="7" id="KW-1185">Reference proteome</keyword>
<protein>
    <recommendedName>
        <fullName evidence="5">DYW domain-containing protein</fullName>
    </recommendedName>
</protein>
<comment type="caution">
    <text evidence="6">The sequence shown here is derived from an EMBL/GenBank/DDBJ whole genome shotgun (WGS) entry which is preliminary data.</text>
</comment>
<accession>A0A8T0TSQ4</accession>
<keyword evidence="2" id="KW-0677">Repeat</keyword>
<keyword evidence="3" id="KW-0809">Transit peptide</keyword>
<comment type="similarity">
    <text evidence="1">Belongs to the PPR family. PCMP-H subfamily.</text>
</comment>
<evidence type="ECO:0000313" key="6">
    <source>
        <dbReference type="EMBL" id="KAG2612828.1"/>
    </source>
</evidence>
<dbReference type="Pfam" id="PF13041">
    <property type="entry name" value="PPR_2"/>
    <property type="match status" value="1"/>
</dbReference>
<dbReference type="FunFam" id="1.25.40.10:FF:000144">
    <property type="entry name" value="Pentatricopeptide repeat-containing protein, mitochondrial"/>
    <property type="match status" value="1"/>
</dbReference>
<evidence type="ECO:0000313" key="7">
    <source>
        <dbReference type="Proteomes" id="UP000823388"/>
    </source>
</evidence>
<evidence type="ECO:0000259" key="5">
    <source>
        <dbReference type="Pfam" id="PF14432"/>
    </source>
</evidence>
<dbReference type="PANTHER" id="PTHR47926">
    <property type="entry name" value="PENTATRICOPEPTIDE REPEAT-CONTAINING PROTEIN"/>
    <property type="match status" value="1"/>
</dbReference>
<dbReference type="InterPro" id="IPR046848">
    <property type="entry name" value="E_motif"/>
</dbReference>
<sequence length="567" mass="63418">MLAARGLRRLAAAICLARRSSSAVAALPAAGAARFHDYDAAVTECIERRALRVGRPVHARMVAAGYRPALYLATRLVIMYARCGALGDARNVLDGMPKRNVVSWTAMISGYSQNERPAEALELFITMLRAGSALLDMYAKSENVQEARRVFDMLPARDVVSYTAIISGYTHLGLDEEALGLFRQLYNEGMQMQCNQVTFTTLLNALSGLASLDYGKQVHGLILRKELPFFMALQNSLIDMYSKCGKLLYSRRVFDNMPERSVVSWNAILMGYGRHGLAREVAQLFRSMPEEVNPDSVTLLAVLSGYSHGGLVDEGLDMFDLIVKEQSTLLNIEHYGCVIDLLGRSGRLQKALNLIQKMPFEPTRAIWGSLLGACRVHVNIPVGELVARKLLDIEPENAGNYVILSNIYAAAGMWKDVFRVRKLMLKNTVIKEPGRSWMILDKVIHTFHSSERFHPRKEDINAKIKEIYIDIKAAGFIPDLSCVLHDVDDEQKERMLLGHSEKLAITFGLMSTPSGLPIQVMKNLRICVDCHNFAKVVSKVYGREISLRDRNRFHLITEGACTCGDYW</sequence>
<dbReference type="Proteomes" id="UP000823388">
    <property type="component" value="Chromosome 4K"/>
</dbReference>
<dbReference type="InterPro" id="IPR032867">
    <property type="entry name" value="DYW_dom"/>
</dbReference>
<dbReference type="GO" id="GO:0008270">
    <property type="term" value="F:zinc ion binding"/>
    <property type="evidence" value="ECO:0007669"/>
    <property type="project" value="InterPro"/>
</dbReference>
<feature type="domain" description="DYW" evidence="5">
    <location>
        <begin position="475"/>
        <end position="567"/>
    </location>
</feature>